<sequence length="96" mass="10853">MNGSKLTPEVDQVFRHLDTNGDGKLSSEKISEAMIKLNTISAEEIQWLLAELDGDGDGVIGYGDFEAFCLKYLWGPPTFDFYRSWNLVAHLLMIRL</sequence>
<dbReference type="STRING" id="906689.A0A2I0WD37"/>
<protein>
    <submittedName>
        <fullName evidence="3">Polcalcin Phl p 7</fullName>
    </submittedName>
</protein>
<evidence type="ECO:0000313" key="4">
    <source>
        <dbReference type="Proteomes" id="UP000233837"/>
    </source>
</evidence>
<evidence type="ECO:0000259" key="2">
    <source>
        <dbReference type="PROSITE" id="PS50222"/>
    </source>
</evidence>
<dbReference type="PROSITE" id="PS00018">
    <property type="entry name" value="EF_HAND_1"/>
    <property type="match status" value="1"/>
</dbReference>
<dbReference type="InterPro" id="IPR011992">
    <property type="entry name" value="EF-hand-dom_pair"/>
</dbReference>
<accession>A0A2I0WD37</accession>
<dbReference type="GO" id="GO:0005509">
    <property type="term" value="F:calcium ion binding"/>
    <property type="evidence" value="ECO:0007669"/>
    <property type="project" value="InterPro"/>
</dbReference>
<feature type="domain" description="EF-hand" evidence="2">
    <location>
        <begin position="5"/>
        <end position="40"/>
    </location>
</feature>
<dbReference type="Pfam" id="PF13499">
    <property type="entry name" value="EF-hand_7"/>
    <property type="match status" value="1"/>
</dbReference>
<dbReference type="Gene3D" id="1.10.238.10">
    <property type="entry name" value="EF-hand"/>
    <property type="match status" value="1"/>
</dbReference>
<reference evidence="3 4" key="2">
    <citation type="journal article" date="2017" name="Nature">
        <title>The Apostasia genome and the evolution of orchids.</title>
        <authorList>
            <person name="Zhang G.Q."/>
            <person name="Liu K.W."/>
            <person name="Li Z."/>
            <person name="Lohaus R."/>
            <person name="Hsiao Y.Y."/>
            <person name="Niu S.C."/>
            <person name="Wang J.Y."/>
            <person name="Lin Y.C."/>
            <person name="Xu Q."/>
            <person name="Chen L.J."/>
            <person name="Yoshida K."/>
            <person name="Fujiwara S."/>
            <person name="Wang Z.W."/>
            <person name="Zhang Y.Q."/>
            <person name="Mitsuda N."/>
            <person name="Wang M."/>
            <person name="Liu G.H."/>
            <person name="Pecoraro L."/>
            <person name="Huang H.X."/>
            <person name="Xiao X.J."/>
            <person name="Lin M."/>
            <person name="Wu X.Y."/>
            <person name="Wu W.L."/>
            <person name="Chen Y.Y."/>
            <person name="Chang S.B."/>
            <person name="Sakamoto S."/>
            <person name="Ohme-Takagi M."/>
            <person name="Yagi M."/>
            <person name="Zeng S.J."/>
            <person name="Shen C.Y."/>
            <person name="Yeh C.M."/>
            <person name="Luo Y.B."/>
            <person name="Tsai W.C."/>
            <person name="Van de Peer Y."/>
            <person name="Liu Z.J."/>
        </authorList>
    </citation>
    <scope>NUCLEOTIDE SEQUENCE [LARGE SCALE GENOMIC DNA]</scope>
    <source>
        <tissue evidence="3">The whole plant</tissue>
    </source>
</reference>
<dbReference type="EMBL" id="KZ502738">
    <property type="protein sequence ID" value="PKU73563.1"/>
    <property type="molecule type" value="Genomic_DNA"/>
</dbReference>
<keyword evidence="4" id="KW-1185">Reference proteome</keyword>
<name>A0A2I0WD37_9ASPA</name>
<dbReference type="SMART" id="SM00054">
    <property type="entry name" value="EFh"/>
    <property type="match status" value="2"/>
</dbReference>
<evidence type="ECO:0000313" key="3">
    <source>
        <dbReference type="EMBL" id="PKU73563.1"/>
    </source>
</evidence>
<reference evidence="3 4" key="1">
    <citation type="journal article" date="2016" name="Sci. Rep.">
        <title>The Dendrobium catenatum Lindl. genome sequence provides insights into polysaccharide synthase, floral development and adaptive evolution.</title>
        <authorList>
            <person name="Zhang G.Q."/>
            <person name="Xu Q."/>
            <person name="Bian C."/>
            <person name="Tsai W.C."/>
            <person name="Yeh C.M."/>
            <person name="Liu K.W."/>
            <person name="Yoshida K."/>
            <person name="Zhang L.S."/>
            <person name="Chang S.B."/>
            <person name="Chen F."/>
            <person name="Shi Y."/>
            <person name="Su Y.Y."/>
            <person name="Zhang Y.Q."/>
            <person name="Chen L.J."/>
            <person name="Yin Y."/>
            <person name="Lin M."/>
            <person name="Huang H."/>
            <person name="Deng H."/>
            <person name="Wang Z.W."/>
            <person name="Zhu S.L."/>
            <person name="Zhao X."/>
            <person name="Deng C."/>
            <person name="Niu S.C."/>
            <person name="Huang J."/>
            <person name="Wang M."/>
            <person name="Liu G.H."/>
            <person name="Yang H.J."/>
            <person name="Xiao X.J."/>
            <person name="Hsiao Y.Y."/>
            <person name="Wu W.L."/>
            <person name="Chen Y.Y."/>
            <person name="Mitsuda N."/>
            <person name="Ohme-Takagi M."/>
            <person name="Luo Y.B."/>
            <person name="Van de Peer Y."/>
            <person name="Liu Z.J."/>
        </authorList>
    </citation>
    <scope>NUCLEOTIDE SEQUENCE [LARGE SCALE GENOMIC DNA]</scope>
    <source>
        <tissue evidence="3">The whole plant</tissue>
    </source>
</reference>
<dbReference type="InterPro" id="IPR018247">
    <property type="entry name" value="EF_Hand_1_Ca_BS"/>
</dbReference>
<dbReference type="CDD" id="cd00051">
    <property type="entry name" value="EFh"/>
    <property type="match status" value="1"/>
</dbReference>
<organism evidence="3 4">
    <name type="scientific">Dendrobium catenatum</name>
    <dbReference type="NCBI Taxonomy" id="906689"/>
    <lineage>
        <taxon>Eukaryota</taxon>
        <taxon>Viridiplantae</taxon>
        <taxon>Streptophyta</taxon>
        <taxon>Embryophyta</taxon>
        <taxon>Tracheophyta</taxon>
        <taxon>Spermatophyta</taxon>
        <taxon>Magnoliopsida</taxon>
        <taxon>Liliopsida</taxon>
        <taxon>Asparagales</taxon>
        <taxon>Orchidaceae</taxon>
        <taxon>Epidendroideae</taxon>
        <taxon>Malaxideae</taxon>
        <taxon>Dendrobiinae</taxon>
        <taxon>Dendrobium</taxon>
    </lineage>
</organism>
<gene>
    <name evidence="3" type="ORF">MA16_Dca023675</name>
</gene>
<dbReference type="AlphaFoldDB" id="A0A2I0WD37"/>
<dbReference type="PROSITE" id="PS50222">
    <property type="entry name" value="EF_HAND_2"/>
    <property type="match status" value="2"/>
</dbReference>
<dbReference type="Proteomes" id="UP000233837">
    <property type="component" value="Unassembled WGS sequence"/>
</dbReference>
<proteinExistence type="predicted"/>
<dbReference type="InterPro" id="IPR002048">
    <property type="entry name" value="EF_hand_dom"/>
</dbReference>
<keyword evidence="1" id="KW-0106">Calcium</keyword>
<evidence type="ECO:0000256" key="1">
    <source>
        <dbReference type="ARBA" id="ARBA00022837"/>
    </source>
</evidence>
<dbReference type="SUPFAM" id="SSF47473">
    <property type="entry name" value="EF-hand"/>
    <property type="match status" value="1"/>
</dbReference>
<feature type="domain" description="EF-hand" evidence="2">
    <location>
        <begin position="43"/>
        <end position="75"/>
    </location>
</feature>